<gene>
    <name evidence="3" type="ORF">WDZ17_01510</name>
</gene>
<feature type="domain" description="Gfo/Idh/MocA-like oxidoreductase N-terminal" evidence="2">
    <location>
        <begin position="8"/>
        <end position="122"/>
    </location>
</feature>
<evidence type="ECO:0000313" key="3">
    <source>
        <dbReference type="EMBL" id="MEJ5943973.1"/>
    </source>
</evidence>
<dbReference type="InterPro" id="IPR000683">
    <property type="entry name" value="Gfo/Idh/MocA-like_OxRdtase_N"/>
</dbReference>
<keyword evidence="1" id="KW-0560">Oxidoreductase</keyword>
<proteinExistence type="predicted"/>
<dbReference type="PANTHER" id="PTHR43818:SF11">
    <property type="entry name" value="BCDNA.GH03377"/>
    <property type="match status" value="1"/>
</dbReference>
<dbReference type="SUPFAM" id="SSF51735">
    <property type="entry name" value="NAD(P)-binding Rossmann-fold domains"/>
    <property type="match status" value="1"/>
</dbReference>
<dbReference type="PANTHER" id="PTHR43818">
    <property type="entry name" value="BCDNA.GH03377"/>
    <property type="match status" value="1"/>
</dbReference>
<organism evidence="3 4">
    <name type="scientific">Pseudokineococcus basanitobsidens</name>
    <dbReference type="NCBI Taxonomy" id="1926649"/>
    <lineage>
        <taxon>Bacteria</taxon>
        <taxon>Bacillati</taxon>
        <taxon>Actinomycetota</taxon>
        <taxon>Actinomycetes</taxon>
        <taxon>Kineosporiales</taxon>
        <taxon>Kineosporiaceae</taxon>
        <taxon>Pseudokineococcus</taxon>
    </lineage>
</organism>
<protein>
    <submittedName>
        <fullName evidence="3">Gfo/Idh/MocA family oxidoreductase</fullName>
    </submittedName>
</protein>
<evidence type="ECO:0000259" key="2">
    <source>
        <dbReference type="Pfam" id="PF01408"/>
    </source>
</evidence>
<sequence length="381" mass="40741">MSGAGLVVAVAGLGFGAEFVPIYRRHPEVADVVLVEPDAARRAAAAERFGLGPGCADVADVLADPRVDAVHLLAPVPLHADLAVAVLEAGKHCASAVPAATSLEDLDRLVAAERASGRSYMMMETTVYARELLAVREMHERGELGEPTLYRGCHLQQLDGFPVYWQGFPPMHYATHALAPVLSLLGTTVERVSARGAGRLTPERRTGGFDNPFPAEAGLFALRGSDVLADVTVSFFQTARSYVEGFCLYGDRRGVEWPEDNEGDLTVHDMSGPAPGSRGNRVVTRRLAPRDRPELLPEPLRPFVRPTEVHLPGAPAPTRVGADHGGSHPFLVDEFVRSAVEGRPAAVDARTAAAWTAPGVCAHTSALEGGRWVEVPDYRSS</sequence>
<reference evidence="3 4" key="1">
    <citation type="journal article" date="2017" name="Int. J. Syst. Evol. Microbiol.">
        <title>Pseudokineococcus basanitobsidens sp. nov., isolated from volcanic rock.</title>
        <authorList>
            <person name="Lee D.W."/>
            <person name="Park M.Y."/>
            <person name="Kim J.J."/>
            <person name="Kim B.S."/>
        </authorList>
    </citation>
    <scope>NUCLEOTIDE SEQUENCE [LARGE SCALE GENOMIC DNA]</scope>
    <source>
        <strain evidence="3 4">DSM 103726</strain>
    </source>
</reference>
<name>A0ABU8RG25_9ACTN</name>
<dbReference type="Pfam" id="PF01408">
    <property type="entry name" value="GFO_IDH_MocA"/>
    <property type="match status" value="1"/>
</dbReference>
<dbReference type="Gene3D" id="3.40.50.720">
    <property type="entry name" value="NAD(P)-binding Rossmann-like Domain"/>
    <property type="match status" value="1"/>
</dbReference>
<dbReference type="InterPro" id="IPR050463">
    <property type="entry name" value="Gfo/Idh/MocA_oxidrdct_glycsds"/>
</dbReference>
<keyword evidence="4" id="KW-1185">Reference proteome</keyword>
<evidence type="ECO:0000256" key="1">
    <source>
        <dbReference type="ARBA" id="ARBA00023002"/>
    </source>
</evidence>
<evidence type="ECO:0000313" key="4">
    <source>
        <dbReference type="Proteomes" id="UP001387100"/>
    </source>
</evidence>
<accession>A0ABU8RG25</accession>
<dbReference type="Proteomes" id="UP001387100">
    <property type="component" value="Unassembled WGS sequence"/>
</dbReference>
<comment type="caution">
    <text evidence="3">The sequence shown here is derived from an EMBL/GenBank/DDBJ whole genome shotgun (WGS) entry which is preliminary data.</text>
</comment>
<dbReference type="EMBL" id="JBBIAA010000001">
    <property type="protein sequence ID" value="MEJ5943973.1"/>
    <property type="molecule type" value="Genomic_DNA"/>
</dbReference>
<dbReference type="Gene3D" id="3.30.360.10">
    <property type="entry name" value="Dihydrodipicolinate Reductase, domain 2"/>
    <property type="match status" value="1"/>
</dbReference>
<dbReference type="SUPFAM" id="SSF55347">
    <property type="entry name" value="Glyceraldehyde-3-phosphate dehydrogenase-like, C-terminal domain"/>
    <property type="match status" value="1"/>
</dbReference>
<dbReference type="InterPro" id="IPR036291">
    <property type="entry name" value="NAD(P)-bd_dom_sf"/>
</dbReference>
<dbReference type="RefSeq" id="WP_339573363.1">
    <property type="nucleotide sequence ID" value="NZ_JBBIAA010000001.1"/>
</dbReference>